<evidence type="ECO:0000313" key="3">
    <source>
        <dbReference type="Proteomes" id="UP001189429"/>
    </source>
</evidence>
<feature type="compositionally biased region" description="Low complexity" evidence="1">
    <location>
        <begin position="16"/>
        <end position="38"/>
    </location>
</feature>
<evidence type="ECO:0000256" key="1">
    <source>
        <dbReference type="SAM" id="MobiDB-lite"/>
    </source>
</evidence>
<organism evidence="2 3">
    <name type="scientific">Prorocentrum cordatum</name>
    <dbReference type="NCBI Taxonomy" id="2364126"/>
    <lineage>
        <taxon>Eukaryota</taxon>
        <taxon>Sar</taxon>
        <taxon>Alveolata</taxon>
        <taxon>Dinophyceae</taxon>
        <taxon>Prorocentrales</taxon>
        <taxon>Prorocentraceae</taxon>
        <taxon>Prorocentrum</taxon>
    </lineage>
</organism>
<gene>
    <name evidence="2" type="ORF">PCOR1329_LOCUS8449</name>
</gene>
<comment type="caution">
    <text evidence="2">The sequence shown here is derived from an EMBL/GenBank/DDBJ whole genome shotgun (WGS) entry which is preliminary data.</text>
</comment>
<accession>A0ABN9QA15</accession>
<sequence>MHGHREHVAAPKVGWGRAPDGACAPPAPPGRGAAGAAARGSEAVWARIFRDRHGRPMRRLLSSSTNAAPHQSFFICAVPTVFSSASNFEELRSAQWQLQ</sequence>
<protein>
    <submittedName>
        <fullName evidence="2">Uncharacterized protein</fullName>
    </submittedName>
</protein>
<dbReference type="Proteomes" id="UP001189429">
    <property type="component" value="Unassembled WGS sequence"/>
</dbReference>
<name>A0ABN9QA15_9DINO</name>
<dbReference type="EMBL" id="CAUYUJ010002321">
    <property type="protein sequence ID" value="CAK0800245.1"/>
    <property type="molecule type" value="Genomic_DNA"/>
</dbReference>
<keyword evidence="3" id="KW-1185">Reference proteome</keyword>
<feature type="region of interest" description="Disordered" evidence="1">
    <location>
        <begin position="1"/>
        <end position="38"/>
    </location>
</feature>
<proteinExistence type="predicted"/>
<evidence type="ECO:0000313" key="2">
    <source>
        <dbReference type="EMBL" id="CAK0800245.1"/>
    </source>
</evidence>
<reference evidence="2" key="1">
    <citation type="submission" date="2023-10" db="EMBL/GenBank/DDBJ databases">
        <authorList>
            <person name="Chen Y."/>
            <person name="Shah S."/>
            <person name="Dougan E. K."/>
            <person name="Thang M."/>
            <person name="Chan C."/>
        </authorList>
    </citation>
    <scope>NUCLEOTIDE SEQUENCE [LARGE SCALE GENOMIC DNA]</scope>
</reference>